<dbReference type="RefSeq" id="WP_188969078.1">
    <property type="nucleotide sequence ID" value="NZ_BMKW01000008.1"/>
</dbReference>
<evidence type="ECO:0000313" key="3">
    <source>
        <dbReference type="Proteomes" id="UP000661507"/>
    </source>
</evidence>
<organism evidence="2 3">
    <name type="scientific">Neoroseomonas lacus</name>
    <dbReference type="NCBI Taxonomy" id="287609"/>
    <lineage>
        <taxon>Bacteria</taxon>
        <taxon>Pseudomonadati</taxon>
        <taxon>Pseudomonadota</taxon>
        <taxon>Alphaproteobacteria</taxon>
        <taxon>Acetobacterales</taxon>
        <taxon>Acetobacteraceae</taxon>
        <taxon>Neoroseomonas</taxon>
    </lineage>
</organism>
<keyword evidence="3" id="KW-1185">Reference proteome</keyword>
<dbReference type="AlphaFoldDB" id="A0A917KUJ2"/>
<dbReference type="EMBL" id="BMKW01000008">
    <property type="protein sequence ID" value="GGJ25329.1"/>
    <property type="molecule type" value="Genomic_DNA"/>
</dbReference>
<protein>
    <submittedName>
        <fullName evidence="2">Uncharacterized protein</fullName>
    </submittedName>
</protein>
<dbReference type="Proteomes" id="UP000661507">
    <property type="component" value="Unassembled WGS sequence"/>
</dbReference>
<proteinExistence type="predicted"/>
<accession>A0A917KUJ2</accession>
<reference evidence="2" key="2">
    <citation type="submission" date="2020-09" db="EMBL/GenBank/DDBJ databases">
        <authorList>
            <person name="Sun Q."/>
            <person name="Zhou Y."/>
        </authorList>
    </citation>
    <scope>NUCLEOTIDE SEQUENCE</scope>
    <source>
        <strain evidence="2">CGMCC 1.3617</strain>
    </source>
</reference>
<name>A0A917KUJ2_9PROT</name>
<feature type="region of interest" description="Disordered" evidence="1">
    <location>
        <begin position="1"/>
        <end position="26"/>
    </location>
</feature>
<reference evidence="2" key="1">
    <citation type="journal article" date="2014" name="Int. J. Syst. Evol. Microbiol.">
        <title>Complete genome sequence of Corynebacterium casei LMG S-19264T (=DSM 44701T), isolated from a smear-ripened cheese.</title>
        <authorList>
            <consortium name="US DOE Joint Genome Institute (JGI-PGF)"/>
            <person name="Walter F."/>
            <person name="Albersmeier A."/>
            <person name="Kalinowski J."/>
            <person name="Ruckert C."/>
        </authorList>
    </citation>
    <scope>NUCLEOTIDE SEQUENCE</scope>
    <source>
        <strain evidence="2">CGMCC 1.3617</strain>
    </source>
</reference>
<comment type="caution">
    <text evidence="2">The sequence shown here is derived from an EMBL/GenBank/DDBJ whole genome shotgun (WGS) entry which is preliminary data.</text>
</comment>
<evidence type="ECO:0000313" key="2">
    <source>
        <dbReference type="EMBL" id="GGJ25329.1"/>
    </source>
</evidence>
<sequence>MAAAPPPWLETPQVQRAAETASSRGNGAAWRLSAGADVLLALRAALPLPMIAEAMAADGHKHLAPLAAAQLVDHLLRSNFRVTRPAPKGGLHGQGW</sequence>
<gene>
    <name evidence="2" type="ORF">GCM10011320_35920</name>
</gene>
<evidence type="ECO:0000256" key="1">
    <source>
        <dbReference type="SAM" id="MobiDB-lite"/>
    </source>
</evidence>